<evidence type="ECO:0000256" key="2">
    <source>
        <dbReference type="ARBA" id="ARBA00005372"/>
    </source>
</evidence>
<dbReference type="Gene3D" id="3.40.50.720">
    <property type="entry name" value="NAD(P)-binding Rossmann-like Domain"/>
    <property type="match status" value="1"/>
</dbReference>
<keyword evidence="3" id="KW-0017">Alkaloid metabolism</keyword>
<evidence type="ECO:0000313" key="7">
    <source>
        <dbReference type="Proteomes" id="UP000028545"/>
    </source>
</evidence>
<proteinExistence type="inferred from homology"/>
<evidence type="ECO:0000259" key="5">
    <source>
        <dbReference type="Pfam" id="PF01370"/>
    </source>
</evidence>
<name>A0A084FYF5_PSEDA</name>
<dbReference type="NCBIfam" id="TIGR03649">
    <property type="entry name" value="ergot_EASG"/>
    <property type="match status" value="1"/>
</dbReference>
<feature type="domain" description="NAD-dependent epimerase/dehydratase" evidence="5">
    <location>
        <begin position="11"/>
        <end position="115"/>
    </location>
</feature>
<dbReference type="PANTHER" id="PTHR43162:SF1">
    <property type="entry name" value="PRESTALK A DIFFERENTIATION PROTEIN A"/>
    <property type="match status" value="1"/>
</dbReference>
<dbReference type="RefSeq" id="XP_016639916.1">
    <property type="nucleotide sequence ID" value="XM_016790613.1"/>
</dbReference>
<sequence>MATPSSDAPFLLVGGTGTVGSRLASILQSTGNKVLIASRSDTSSPNNNHVKFDWFDDSTYSNAFSHPLAVSSGGLRGVYLIAPPSLDMVAAMKSFIDLLRSKGVRRFVLLSATSIAKGDPILTGLIHEYLYQLGEAGEVEWAVSRPTWFMDNFVSHKARFESTPEGTFVYSATGQGRIPFVAADDIAASAAQLLTAAEPPNNDFLILGPESITYGDVASILSDVLQKPVVHKDLSVEEMQLRFQEFDIREEYAAVLSAMETAIKNGSEDRTNDAVLTLTGRPPKTFREWAEENKSALGA</sequence>
<accession>A0A084FYF5</accession>
<dbReference type="Proteomes" id="UP000028545">
    <property type="component" value="Unassembled WGS sequence"/>
</dbReference>
<evidence type="ECO:0000313" key="6">
    <source>
        <dbReference type="EMBL" id="KEZ40117.1"/>
    </source>
</evidence>
<reference evidence="6 7" key="1">
    <citation type="journal article" date="2014" name="Genome Announc.">
        <title>Draft genome sequence of the pathogenic fungus Scedosporium apiospermum.</title>
        <authorList>
            <person name="Vandeputte P."/>
            <person name="Ghamrawi S."/>
            <person name="Rechenmann M."/>
            <person name="Iltis A."/>
            <person name="Giraud S."/>
            <person name="Fleury M."/>
            <person name="Thornton C."/>
            <person name="Delhaes L."/>
            <person name="Meyer W."/>
            <person name="Papon N."/>
            <person name="Bouchara J.P."/>
        </authorList>
    </citation>
    <scope>NUCLEOTIDE SEQUENCE [LARGE SCALE GENOMIC DNA]</scope>
    <source>
        <strain evidence="6 7">IHEM 14462</strain>
    </source>
</reference>
<dbReference type="UniPathway" id="UPA00327"/>
<comment type="similarity">
    <text evidence="2">Belongs to the fgaFS/easG family.</text>
</comment>
<dbReference type="InterPro" id="IPR019901">
    <property type="entry name" value="Ergot_alkaloid_biosynthesis"/>
</dbReference>
<keyword evidence="4" id="KW-0560">Oxidoreductase</keyword>
<dbReference type="InterPro" id="IPR036291">
    <property type="entry name" value="NAD(P)-bd_dom_sf"/>
</dbReference>
<dbReference type="AlphaFoldDB" id="A0A084FYF5"/>
<evidence type="ECO:0000256" key="1">
    <source>
        <dbReference type="ARBA" id="ARBA00005107"/>
    </source>
</evidence>
<evidence type="ECO:0000256" key="3">
    <source>
        <dbReference type="ARBA" id="ARBA00022589"/>
    </source>
</evidence>
<dbReference type="GeneID" id="27728217"/>
<keyword evidence="7" id="KW-1185">Reference proteome</keyword>
<dbReference type="HOGENOM" id="CLU_007383_10_6_1"/>
<dbReference type="SUPFAM" id="SSF51735">
    <property type="entry name" value="NAD(P)-binding Rossmann-fold domains"/>
    <property type="match status" value="1"/>
</dbReference>
<dbReference type="InterPro" id="IPR051604">
    <property type="entry name" value="Ergot_Alk_Oxidoreductase"/>
</dbReference>
<dbReference type="GO" id="GO:0035835">
    <property type="term" value="P:indole alkaloid biosynthetic process"/>
    <property type="evidence" value="ECO:0007669"/>
    <property type="project" value="UniProtKB-UniPathway"/>
</dbReference>
<dbReference type="EMBL" id="JOWA01000132">
    <property type="protein sequence ID" value="KEZ40117.1"/>
    <property type="molecule type" value="Genomic_DNA"/>
</dbReference>
<organism evidence="6 7">
    <name type="scientific">Pseudallescheria apiosperma</name>
    <name type="common">Scedosporium apiospermum</name>
    <dbReference type="NCBI Taxonomy" id="563466"/>
    <lineage>
        <taxon>Eukaryota</taxon>
        <taxon>Fungi</taxon>
        <taxon>Dikarya</taxon>
        <taxon>Ascomycota</taxon>
        <taxon>Pezizomycotina</taxon>
        <taxon>Sordariomycetes</taxon>
        <taxon>Hypocreomycetidae</taxon>
        <taxon>Microascales</taxon>
        <taxon>Microascaceae</taxon>
        <taxon>Scedosporium</taxon>
    </lineage>
</organism>
<dbReference type="PANTHER" id="PTHR43162">
    <property type="match status" value="1"/>
</dbReference>
<gene>
    <name evidence="6" type="ORF">SAPIO_CDS9145</name>
</gene>
<protein>
    <recommendedName>
        <fullName evidence="5">NAD-dependent epimerase/dehydratase domain-containing protein</fullName>
    </recommendedName>
</protein>
<comment type="caution">
    <text evidence="6">The sequence shown here is derived from an EMBL/GenBank/DDBJ whole genome shotgun (WGS) entry which is preliminary data.</text>
</comment>
<dbReference type="InterPro" id="IPR001509">
    <property type="entry name" value="Epimerase_deHydtase"/>
</dbReference>
<evidence type="ECO:0000256" key="4">
    <source>
        <dbReference type="ARBA" id="ARBA00023002"/>
    </source>
</evidence>
<dbReference type="Gene3D" id="3.90.25.10">
    <property type="entry name" value="UDP-galactose 4-epimerase, domain 1"/>
    <property type="match status" value="1"/>
</dbReference>
<dbReference type="OMA" id="LMCERFL"/>
<dbReference type="VEuPathDB" id="FungiDB:SAPIO_CDS9145"/>
<dbReference type="OrthoDB" id="9997102at2759"/>
<dbReference type="Pfam" id="PF01370">
    <property type="entry name" value="Epimerase"/>
    <property type="match status" value="1"/>
</dbReference>
<dbReference type="KEGG" id="sapo:SAPIO_CDS9145"/>
<dbReference type="GO" id="GO:0016491">
    <property type="term" value="F:oxidoreductase activity"/>
    <property type="evidence" value="ECO:0007669"/>
    <property type="project" value="UniProtKB-KW"/>
</dbReference>
<comment type="pathway">
    <text evidence="1">Alkaloid biosynthesis; ergot alkaloid biosynthesis.</text>
</comment>